<keyword evidence="9" id="KW-0812">Transmembrane</keyword>
<keyword evidence="12" id="KW-1185">Reference proteome</keyword>
<dbReference type="GO" id="GO:0004674">
    <property type="term" value="F:protein serine/threonine kinase activity"/>
    <property type="evidence" value="ECO:0007669"/>
    <property type="project" value="UniProtKB-KW"/>
</dbReference>
<evidence type="ECO:0000313" key="11">
    <source>
        <dbReference type="EMBL" id="QTX05141.1"/>
    </source>
</evidence>
<name>A0A975FNE1_9MICO</name>
<feature type="domain" description="Protein kinase" evidence="10">
    <location>
        <begin position="15"/>
        <end position="284"/>
    </location>
</feature>
<accession>A0A975FNE1</accession>
<evidence type="ECO:0000256" key="6">
    <source>
        <dbReference type="ARBA" id="ARBA00022840"/>
    </source>
</evidence>
<dbReference type="CDD" id="cd14014">
    <property type="entry name" value="STKc_PknB_like"/>
    <property type="match status" value="1"/>
</dbReference>
<keyword evidence="5 11" id="KW-0418">Kinase</keyword>
<dbReference type="RefSeq" id="WP_210899472.1">
    <property type="nucleotide sequence ID" value="NZ_CP071696.1"/>
</dbReference>
<dbReference type="Gene3D" id="1.10.510.10">
    <property type="entry name" value="Transferase(Phosphotransferase) domain 1"/>
    <property type="match status" value="1"/>
</dbReference>
<keyword evidence="9" id="KW-1133">Transmembrane helix</keyword>
<dbReference type="InterPro" id="IPR008271">
    <property type="entry name" value="Ser/Thr_kinase_AS"/>
</dbReference>
<keyword evidence="2 11" id="KW-0723">Serine/threonine-protein kinase</keyword>
<feature type="transmembrane region" description="Helical" evidence="9">
    <location>
        <begin position="12"/>
        <end position="32"/>
    </location>
</feature>
<keyword evidence="3" id="KW-0808">Transferase</keyword>
<dbReference type="PROSITE" id="PS00108">
    <property type="entry name" value="PROTEIN_KINASE_ST"/>
    <property type="match status" value="1"/>
</dbReference>
<dbReference type="EC" id="2.7.11.1" evidence="1"/>
<keyword evidence="9" id="KW-0472">Membrane</keyword>
<evidence type="ECO:0000256" key="7">
    <source>
        <dbReference type="PROSITE-ProRule" id="PRU10141"/>
    </source>
</evidence>
<keyword evidence="6 7" id="KW-0067">ATP-binding</keyword>
<dbReference type="SMART" id="SM00220">
    <property type="entry name" value="S_TKc"/>
    <property type="match status" value="1"/>
</dbReference>
<evidence type="ECO:0000313" key="12">
    <source>
        <dbReference type="Proteomes" id="UP000671914"/>
    </source>
</evidence>
<feature type="binding site" evidence="7">
    <location>
        <position position="44"/>
    </location>
    <ligand>
        <name>ATP</name>
        <dbReference type="ChEBI" id="CHEBI:30616"/>
    </ligand>
</feature>
<feature type="transmembrane region" description="Helical" evidence="9">
    <location>
        <begin position="357"/>
        <end position="382"/>
    </location>
</feature>
<evidence type="ECO:0000256" key="2">
    <source>
        <dbReference type="ARBA" id="ARBA00022527"/>
    </source>
</evidence>
<dbReference type="AlphaFoldDB" id="A0A975FNE1"/>
<dbReference type="InterPro" id="IPR017441">
    <property type="entry name" value="Protein_kinase_ATP_BS"/>
</dbReference>
<proteinExistence type="predicted"/>
<keyword evidence="4 7" id="KW-0547">Nucleotide-binding</keyword>
<dbReference type="InterPro" id="IPR011009">
    <property type="entry name" value="Kinase-like_dom_sf"/>
</dbReference>
<dbReference type="KEGG" id="aarc:G127AT_02595"/>
<organism evidence="11 12">
    <name type="scientific">Agromyces archimandritae</name>
    <dbReference type="NCBI Taxonomy" id="2781962"/>
    <lineage>
        <taxon>Bacteria</taxon>
        <taxon>Bacillati</taxon>
        <taxon>Actinomycetota</taxon>
        <taxon>Actinomycetes</taxon>
        <taxon>Micrococcales</taxon>
        <taxon>Microbacteriaceae</taxon>
        <taxon>Agromyces</taxon>
    </lineage>
</organism>
<dbReference type="InterPro" id="IPR000719">
    <property type="entry name" value="Prot_kinase_dom"/>
</dbReference>
<evidence type="ECO:0000256" key="8">
    <source>
        <dbReference type="SAM" id="MobiDB-lite"/>
    </source>
</evidence>
<dbReference type="Gene3D" id="3.30.200.20">
    <property type="entry name" value="Phosphorylase Kinase, domain 1"/>
    <property type="match status" value="1"/>
</dbReference>
<dbReference type="PANTHER" id="PTHR43289">
    <property type="entry name" value="MITOGEN-ACTIVATED PROTEIN KINASE KINASE KINASE 20-RELATED"/>
    <property type="match status" value="1"/>
</dbReference>
<dbReference type="EMBL" id="CP071696">
    <property type="protein sequence ID" value="QTX05141.1"/>
    <property type="molecule type" value="Genomic_DNA"/>
</dbReference>
<reference evidence="11" key="1">
    <citation type="submission" date="2021-03" db="EMBL/GenBank/DDBJ databases">
        <title>Agromyces archimandritus sp. nov., isolated from the cockroach Archimandrita tessellata.</title>
        <authorList>
            <person name="Guzman J."/>
            <person name="Ortuzar M."/>
            <person name="Poehlein A."/>
            <person name="Daniel R."/>
            <person name="Trujillo M."/>
            <person name="Vilcinskas A."/>
        </authorList>
    </citation>
    <scope>NUCLEOTIDE SEQUENCE</scope>
    <source>
        <strain evidence="11">G127AT</strain>
    </source>
</reference>
<evidence type="ECO:0000256" key="1">
    <source>
        <dbReference type="ARBA" id="ARBA00012513"/>
    </source>
</evidence>
<dbReference type="GO" id="GO:0005524">
    <property type="term" value="F:ATP binding"/>
    <property type="evidence" value="ECO:0007669"/>
    <property type="project" value="UniProtKB-UniRule"/>
</dbReference>
<sequence length="397" mass="41660">MTARLPSAPPTLPGFTFVRVLGSGGFADVFLYEENFPRRLVAVKVMLADIVSEEVRAAFRAEADLSAQLSAHPSVLTVHQAGVSADGRPYLVMEHCVAGPAQRFRTEPLPVTAALATTIRIAAAVETAHRNGVLHRDIKPSNILTTAFGHPVLGDFGIAATIDETDVSDSLGLSIPWSAPEVLRGDVSGTIASEVWSLGATAYSLLAGRSPFEGPELDNSSAALIARVRRGDPPPTGRSDVPASLEGVLRRSMSRVPDERYPGALAFLRDLQAVEVELGLEPTVAELAIGEWIEDVAGDRDDPTVRSVADAVPAGGASRTPRSPVRMPRKGPKQATPVPDTSRMPLSAVRRRRNAPLWISVGLAAALLIGAVGGALLVGAAAELDLPAMAGLIGDRG</sequence>
<dbReference type="SUPFAM" id="SSF56112">
    <property type="entry name" value="Protein kinase-like (PK-like)"/>
    <property type="match status" value="1"/>
</dbReference>
<evidence type="ECO:0000259" key="10">
    <source>
        <dbReference type="PROSITE" id="PS50011"/>
    </source>
</evidence>
<evidence type="ECO:0000256" key="9">
    <source>
        <dbReference type="SAM" id="Phobius"/>
    </source>
</evidence>
<dbReference type="PROSITE" id="PS00107">
    <property type="entry name" value="PROTEIN_KINASE_ATP"/>
    <property type="match status" value="1"/>
</dbReference>
<feature type="region of interest" description="Disordered" evidence="8">
    <location>
        <begin position="300"/>
        <end position="342"/>
    </location>
</feature>
<evidence type="ECO:0000256" key="5">
    <source>
        <dbReference type="ARBA" id="ARBA00022777"/>
    </source>
</evidence>
<protein>
    <recommendedName>
        <fullName evidence="1">non-specific serine/threonine protein kinase</fullName>
        <ecNumber evidence="1">2.7.11.1</ecNumber>
    </recommendedName>
</protein>
<dbReference type="Pfam" id="PF00069">
    <property type="entry name" value="Pkinase"/>
    <property type="match status" value="1"/>
</dbReference>
<dbReference type="Proteomes" id="UP000671914">
    <property type="component" value="Chromosome"/>
</dbReference>
<dbReference type="PANTHER" id="PTHR43289:SF6">
    <property type="entry name" value="SERINE_THREONINE-PROTEIN KINASE NEKL-3"/>
    <property type="match status" value="1"/>
</dbReference>
<evidence type="ECO:0000256" key="4">
    <source>
        <dbReference type="ARBA" id="ARBA00022741"/>
    </source>
</evidence>
<dbReference type="PROSITE" id="PS50011">
    <property type="entry name" value="PROTEIN_KINASE_DOM"/>
    <property type="match status" value="1"/>
</dbReference>
<evidence type="ECO:0000256" key="3">
    <source>
        <dbReference type="ARBA" id="ARBA00022679"/>
    </source>
</evidence>
<gene>
    <name evidence="11" type="ORF">G127AT_02595</name>
</gene>